<gene>
    <name evidence="1" type="ORF">LCGC14_2760970</name>
</gene>
<dbReference type="EMBL" id="LAZR01050744">
    <property type="protein sequence ID" value="KKK86663.1"/>
    <property type="molecule type" value="Genomic_DNA"/>
</dbReference>
<name>A0A0F8YZ22_9ZZZZ</name>
<sequence length="97" mass="10631">MRLFGPSPIQGVQWTNIPSHMYPTQDDTFDIGKADKNWRHLFLSGNITLDTASWVGLDAAKARIVFTDTTIDTINFLSCNVGINTSTPAGLLHVVLA</sequence>
<evidence type="ECO:0000313" key="1">
    <source>
        <dbReference type="EMBL" id="KKK86663.1"/>
    </source>
</evidence>
<feature type="non-terminal residue" evidence="1">
    <location>
        <position position="97"/>
    </location>
</feature>
<accession>A0A0F8YZ22</accession>
<proteinExistence type="predicted"/>
<protein>
    <submittedName>
        <fullName evidence="1">Uncharacterized protein</fullName>
    </submittedName>
</protein>
<comment type="caution">
    <text evidence="1">The sequence shown here is derived from an EMBL/GenBank/DDBJ whole genome shotgun (WGS) entry which is preliminary data.</text>
</comment>
<organism evidence="1">
    <name type="scientific">marine sediment metagenome</name>
    <dbReference type="NCBI Taxonomy" id="412755"/>
    <lineage>
        <taxon>unclassified sequences</taxon>
        <taxon>metagenomes</taxon>
        <taxon>ecological metagenomes</taxon>
    </lineage>
</organism>
<reference evidence="1" key="1">
    <citation type="journal article" date="2015" name="Nature">
        <title>Complex archaea that bridge the gap between prokaryotes and eukaryotes.</title>
        <authorList>
            <person name="Spang A."/>
            <person name="Saw J.H."/>
            <person name="Jorgensen S.L."/>
            <person name="Zaremba-Niedzwiedzka K."/>
            <person name="Martijn J."/>
            <person name="Lind A.E."/>
            <person name="van Eijk R."/>
            <person name="Schleper C."/>
            <person name="Guy L."/>
            <person name="Ettema T.J."/>
        </authorList>
    </citation>
    <scope>NUCLEOTIDE SEQUENCE</scope>
</reference>
<dbReference type="AlphaFoldDB" id="A0A0F8YZ22"/>